<feature type="compositionally biased region" description="Basic and acidic residues" evidence="19">
    <location>
        <begin position="215"/>
        <end position="253"/>
    </location>
</feature>
<evidence type="ECO:0000256" key="18">
    <source>
        <dbReference type="SAM" id="Coils"/>
    </source>
</evidence>
<dbReference type="GO" id="GO:0007264">
    <property type="term" value="P:small GTPase-mediated signal transduction"/>
    <property type="evidence" value="ECO:0007669"/>
    <property type="project" value="InterPro"/>
</dbReference>
<dbReference type="PROSITE" id="PS51421">
    <property type="entry name" value="RAS"/>
    <property type="match status" value="1"/>
</dbReference>
<accession>A0AAN7BQZ9</accession>
<feature type="compositionally biased region" description="Basic and acidic residues" evidence="19">
    <location>
        <begin position="265"/>
        <end position="299"/>
    </location>
</feature>
<dbReference type="InterPro" id="IPR001806">
    <property type="entry name" value="Small_GTPase"/>
</dbReference>
<dbReference type="GO" id="GO:0005681">
    <property type="term" value="C:spliceosomal complex"/>
    <property type="evidence" value="ECO:0007669"/>
    <property type="project" value="UniProtKB-KW"/>
</dbReference>
<comment type="similarity">
    <text evidence="4">Belongs to the small GTPase superfamily. Rho family.</text>
</comment>
<evidence type="ECO:0000256" key="8">
    <source>
        <dbReference type="ARBA" id="ARBA00022728"/>
    </source>
</evidence>
<reference evidence="21" key="1">
    <citation type="journal article" date="2023" name="Mol. Phylogenet. Evol.">
        <title>Genome-scale phylogeny and comparative genomics of the fungal order Sordariales.</title>
        <authorList>
            <person name="Hensen N."/>
            <person name="Bonometti L."/>
            <person name="Westerberg I."/>
            <person name="Brannstrom I.O."/>
            <person name="Guillou S."/>
            <person name="Cros-Aarteil S."/>
            <person name="Calhoun S."/>
            <person name="Haridas S."/>
            <person name="Kuo A."/>
            <person name="Mondo S."/>
            <person name="Pangilinan J."/>
            <person name="Riley R."/>
            <person name="LaButti K."/>
            <person name="Andreopoulos B."/>
            <person name="Lipzen A."/>
            <person name="Chen C."/>
            <person name="Yan M."/>
            <person name="Daum C."/>
            <person name="Ng V."/>
            <person name="Clum A."/>
            <person name="Steindorff A."/>
            <person name="Ohm R.A."/>
            <person name="Martin F."/>
            <person name="Silar P."/>
            <person name="Natvig D.O."/>
            <person name="Lalanne C."/>
            <person name="Gautier V."/>
            <person name="Ament-Velasquez S.L."/>
            <person name="Kruys A."/>
            <person name="Hutchinson M.I."/>
            <person name="Powell A.J."/>
            <person name="Barry K."/>
            <person name="Miller A.N."/>
            <person name="Grigoriev I.V."/>
            <person name="Debuchy R."/>
            <person name="Gladieux P."/>
            <person name="Hiltunen Thoren M."/>
            <person name="Johannesson H."/>
        </authorList>
    </citation>
    <scope>NUCLEOTIDE SEQUENCE</scope>
    <source>
        <strain evidence="21">CBS 990.96</strain>
    </source>
</reference>
<dbReference type="SMART" id="SM00174">
    <property type="entry name" value="RHO"/>
    <property type="match status" value="1"/>
</dbReference>
<gene>
    <name evidence="21" type="ORF">QBC38DRAFT_509633</name>
</gene>
<dbReference type="GO" id="GO:0006397">
    <property type="term" value="P:mRNA processing"/>
    <property type="evidence" value="ECO:0007669"/>
    <property type="project" value="UniProtKB-KW"/>
</dbReference>
<evidence type="ECO:0000256" key="1">
    <source>
        <dbReference type="ARBA" id="ARBA00004123"/>
    </source>
</evidence>
<keyword evidence="11" id="KW-0342">GTP-binding</keyword>
<dbReference type="InterPro" id="IPR022209">
    <property type="entry name" value="CWC25"/>
</dbReference>
<dbReference type="NCBIfam" id="TIGR00231">
    <property type="entry name" value="small_GTP"/>
    <property type="match status" value="1"/>
</dbReference>
<dbReference type="Pfam" id="PF00071">
    <property type="entry name" value="Ras"/>
    <property type="match status" value="1"/>
</dbReference>
<dbReference type="EMBL" id="MU865330">
    <property type="protein sequence ID" value="KAK4227498.1"/>
    <property type="molecule type" value="Genomic_DNA"/>
</dbReference>
<keyword evidence="16" id="KW-0636">Prenylation</keyword>
<dbReference type="SMART" id="SM00176">
    <property type="entry name" value="RAN"/>
    <property type="match status" value="1"/>
</dbReference>
<evidence type="ECO:0000256" key="16">
    <source>
        <dbReference type="ARBA" id="ARBA00023289"/>
    </source>
</evidence>
<evidence type="ECO:0000256" key="4">
    <source>
        <dbReference type="ARBA" id="ARBA00010142"/>
    </source>
</evidence>
<dbReference type="Gene3D" id="3.40.50.300">
    <property type="entry name" value="P-loop containing nucleotide triphosphate hydrolases"/>
    <property type="match status" value="1"/>
</dbReference>
<dbReference type="InterPro" id="IPR019339">
    <property type="entry name" value="CIR_N_dom"/>
</dbReference>
<comment type="similarity">
    <text evidence="3">Belongs to the CWC25 family.</text>
</comment>
<evidence type="ECO:0000259" key="20">
    <source>
        <dbReference type="SMART" id="SM01083"/>
    </source>
</evidence>
<dbReference type="GO" id="GO:0017157">
    <property type="term" value="P:regulation of exocytosis"/>
    <property type="evidence" value="ECO:0007669"/>
    <property type="project" value="UniProtKB-ARBA"/>
</dbReference>
<dbReference type="GO" id="GO:0007163">
    <property type="term" value="P:establishment or maintenance of cell polarity"/>
    <property type="evidence" value="ECO:0007669"/>
    <property type="project" value="UniProtKB-ARBA"/>
</dbReference>
<evidence type="ECO:0000313" key="22">
    <source>
        <dbReference type="Proteomes" id="UP001301958"/>
    </source>
</evidence>
<feature type="region of interest" description="Disordered" evidence="19">
    <location>
        <begin position="127"/>
        <end position="323"/>
    </location>
</feature>
<evidence type="ECO:0000313" key="21">
    <source>
        <dbReference type="EMBL" id="KAK4227498.1"/>
    </source>
</evidence>
<evidence type="ECO:0000256" key="17">
    <source>
        <dbReference type="ARBA" id="ARBA00067968"/>
    </source>
</evidence>
<feature type="compositionally biased region" description="Basic and acidic residues" evidence="19">
    <location>
        <begin position="336"/>
        <end position="347"/>
    </location>
</feature>
<evidence type="ECO:0000256" key="11">
    <source>
        <dbReference type="ARBA" id="ARBA00023134"/>
    </source>
</evidence>
<keyword evidence="9" id="KW-0547">Nucleotide-binding</keyword>
<dbReference type="SMART" id="SM00173">
    <property type="entry name" value="RAS"/>
    <property type="match status" value="1"/>
</dbReference>
<keyword evidence="13" id="KW-0508">mRNA splicing</keyword>
<feature type="region of interest" description="Disordered" evidence="19">
    <location>
        <begin position="336"/>
        <end position="357"/>
    </location>
</feature>
<dbReference type="GO" id="GO:0005886">
    <property type="term" value="C:plasma membrane"/>
    <property type="evidence" value="ECO:0007669"/>
    <property type="project" value="UniProtKB-SubCell"/>
</dbReference>
<keyword evidence="5" id="KW-1003">Cell membrane</keyword>
<dbReference type="AlphaFoldDB" id="A0AAN7BQZ9"/>
<feature type="region of interest" description="Disordered" evidence="19">
    <location>
        <begin position="1"/>
        <end position="22"/>
    </location>
</feature>
<keyword evidence="14" id="KW-0539">Nucleus</keyword>
<evidence type="ECO:0000256" key="6">
    <source>
        <dbReference type="ARBA" id="ARBA00022481"/>
    </source>
</evidence>
<reference evidence="21" key="2">
    <citation type="submission" date="2023-05" db="EMBL/GenBank/DDBJ databases">
        <authorList>
            <consortium name="Lawrence Berkeley National Laboratory"/>
            <person name="Steindorff A."/>
            <person name="Hensen N."/>
            <person name="Bonometti L."/>
            <person name="Westerberg I."/>
            <person name="Brannstrom I.O."/>
            <person name="Guillou S."/>
            <person name="Cros-Aarteil S."/>
            <person name="Calhoun S."/>
            <person name="Haridas S."/>
            <person name="Kuo A."/>
            <person name="Mondo S."/>
            <person name="Pangilinan J."/>
            <person name="Riley R."/>
            <person name="Labutti K."/>
            <person name="Andreopoulos B."/>
            <person name="Lipzen A."/>
            <person name="Chen C."/>
            <person name="Yanf M."/>
            <person name="Daum C."/>
            <person name="Ng V."/>
            <person name="Clum A."/>
            <person name="Ohm R."/>
            <person name="Martin F."/>
            <person name="Silar P."/>
            <person name="Natvig D."/>
            <person name="Lalanne C."/>
            <person name="Gautier V."/>
            <person name="Ament-Velasquez S.L."/>
            <person name="Kruys A."/>
            <person name="Hutchinson M.I."/>
            <person name="Powell A.J."/>
            <person name="Barry K."/>
            <person name="Miller A.N."/>
            <person name="Grigoriev I.V."/>
            <person name="Debuchy R."/>
            <person name="Gladieux P."/>
            <person name="Thoren M.H."/>
            <person name="Johannesson H."/>
        </authorList>
    </citation>
    <scope>NUCLEOTIDE SEQUENCE</scope>
    <source>
        <strain evidence="21">CBS 990.96</strain>
    </source>
</reference>
<comment type="subcellular location">
    <subcellularLocation>
        <location evidence="2">Cell membrane</location>
        <topology evidence="2">Lipid-anchor</topology>
    </subcellularLocation>
    <subcellularLocation>
        <location evidence="1">Nucleus</location>
    </subcellularLocation>
</comment>
<dbReference type="SUPFAM" id="SSF52540">
    <property type="entry name" value="P-loop containing nucleoside triphosphate hydrolases"/>
    <property type="match status" value="1"/>
</dbReference>
<dbReference type="Proteomes" id="UP001301958">
    <property type="component" value="Unassembled WGS sequence"/>
</dbReference>
<evidence type="ECO:0000256" key="13">
    <source>
        <dbReference type="ARBA" id="ARBA00023187"/>
    </source>
</evidence>
<feature type="region of interest" description="Disordered" evidence="19">
    <location>
        <begin position="472"/>
        <end position="491"/>
    </location>
</feature>
<organism evidence="21 22">
    <name type="scientific">Podospora fimiseda</name>
    <dbReference type="NCBI Taxonomy" id="252190"/>
    <lineage>
        <taxon>Eukaryota</taxon>
        <taxon>Fungi</taxon>
        <taxon>Dikarya</taxon>
        <taxon>Ascomycota</taxon>
        <taxon>Pezizomycotina</taxon>
        <taxon>Sordariomycetes</taxon>
        <taxon>Sordariomycetidae</taxon>
        <taxon>Sordariales</taxon>
        <taxon>Podosporaceae</taxon>
        <taxon>Podospora</taxon>
    </lineage>
</organism>
<evidence type="ECO:0000256" key="14">
    <source>
        <dbReference type="ARBA" id="ARBA00023242"/>
    </source>
</evidence>
<feature type="compositionally biased region" description="Basic and acidic residues" evidence="19">
    <location>
        <begin position="136"/>
        <end position="145"/>
    </location>
</feature>
<dbReference type="GO" id="GO:0030036">
    <property type="term" value="P:actin cytoskeleton organization"/>
    <property type="evidence" value="ECO:0007669"/>
    <property type="project" value="UniProtKB-ARBA"/>
</dbReference>
<dbReference type="SMART" id="SM00175">
    <property type="entry name" value="RAB"/>
    <property type="match status" value="1"/>
</dbReference>
<evidence type="ECO:0000256" key="10">
    <source>
        <dbReference type="ARBA" id="ARBA00023054"/>
    </source>
</evidence>
<evidence type="ECO:0000256" key="15">
    <source>
        <dbReference type="ARBA" id="ARBA00023288"/>
    </source>
</evidence>
<keyword evidence="22" id="KW-1185">Reference proteome</keyword>
<feature type="domain" description="CBF1-interacting co-repressor CIR N-terminal" evidence="20">
    <location>
        <begin position="11"/>
        <end position="47"/>
    </location>
</feature>
<feature type="coiled-coil region" evidence="18">
    <location>
        <begin position="27"/>
        <end position="54"/>
    </location>
</feature>
<proteinExistence type="inferred from homology"/>
<dbReference type="InterPro" id="IPR003578">
    <property type="entry name" value="Small_GTPase_Rho"/>
</dbReference>
<keyword evidence="6" id="KW-0488">Methylation</keyword>
<dbReference type="PRINTS" id="PR00449">
    <property type="entry name" value="RASTRNSFRMNG"/>
</dbReference>
<dbReference type="InterPro" id="IPR027417">
    <property type="entry name" value="P-loop_NTPase"/>
</dbReference>
<dbReference type="GO" id="GO:0008380">
    <property type="term" value="P:RNA splicing"/>
    <property type="evidence" value="ECO:0007669"/>
    <property type="project" value="UniProtKB-KW"/>
</dbReference>
<dbReference type="PROSITE" id="PS51420">
    <property type="entry name" value="RHO"/>
    <property type="match status" value="1"/>
</dbReference>
<evidence type="ECO:0000256" key="19">
    <source>
        <dbReference type="SAM" id="MobiDB-lite"/>
    </source>
</evidence>
<dbReference type="GO" id="GO:0005525">
    <property type="term" value="F:GTP binding"/>
    <property type="evidence" value="ECO:0007669"/>
    <property type="project" value="UniProtKB-KW"/>
</dbReference>
<dbReference type="InterPro" id="IPR005225">
    <property type="entry name" value="Small_GTP-bd"/>
</dbReference>
<dbReference type="FunFam" id="3.40.50.300:FF:000780">
    <property type="entry name" value="Rho GTPase Rho3"/>
    <property type="match status" value="1"/>
</dbReference>
<keyword evidence="12" id="KW-0472">Membrane</keyword>
<keyword evidence="7" id="KW-0507">mRNA processing</keyword>
<feature type="compositionally biased region" description="Basic and acidic residues" evidence="19">
    <location>
        <begin position="177"/>
        <end position="208"/>
    </location>
</feature>
<feature type="compositionally biased region" description="Basic residues" evidence="19">
    <location>
        <begin position="146"/>
        <end position="163"/>
    </location>
</feature>
<evidence type="ECO:0000256" key="12">
    <source>
        <dbReference type="ARBA" id="ARBA00023136"/>
    </source>
</evidence>
<keyword evidence="8" id="KW-0747">Spliceosome</keyword>
<protein>
    <recommendedName>
        <fullName evidence="17">GTP-binding protein RHO3</fullName>
    </recommendedName>
</protein>
<dbReference type="GO" id="GO:0003924">
    <property type="term" value="F:GTPase activity"/>
    <property type="evidence" value="ECO:0007669"/>
    <property type="project" value="InterPro"/>
</dbReference>
<evidence type="ECO:0000256" key="3">
    <source>
        <dbReference type="ARBA" id="ARBA00006695"/>
    </source>
</evidence>
<evidence type="ECO:0000256" key="2">
    <source>
        <dbReference type="ARBA" id="ARBA00004193"/>
    </source>
</evidence>
<comment type="caution">
    <text evidence="21">The sequence shown here is derived from an EMBL/GenBank/DDBJ whole genome shotgun (WGS) entry which is preliminary data.</text>
</comment>
<keyword evidence="10 18" id="KW-0175">Coiled coil</keyword>
<sequence>MGAGDLNMKKSWHPQRSGNVAATQKAEAEAIAERKKIQQRLQEIEEERRKEEIQQALEAAGGKRKLDRVEWMYAGPTDGQAGDAAETTASARDVAAKIREDPLLAIKRQEQEAYEAMMNDPLKRRRLLASMGIEDAPPKSESKEERRHKHRSHHHRSHRHHDRDKHDERRSHRRRSDSRDRSRSPRRYDSEEEGRRRRRRDSPDRKLYNSDSDNASDRRARRSDRDRRDSDDRRDRTDRRSDDKRERHRDNRPRNRSISASPPPRRRDDSPRREERPRQRENSRERHASTRDGDGRRSNNNDAEEERARKLAAMQEAASDLDKTRERRLAAIAEQERKAAQLDERTRQRNKKFGGDAGGDGACGKTSLLNVFTRGYFPTVYEPTVFENYVHDIFVDNVHIELSLWDTAGQEEFDRLRSLSYDDTDLIMLCYSVDSKDSLENVESKWVGEIADNCPNVKLVLVALKCDLREANDEEDGANDETNPREKKPTINYDQGLEVARRINALRYLECSAMRNRGVNEAFTEAARVALSVRKERDESKCVIM</sequence>
<name>A0AAN7BQZ9_9PEZI</name>
<evidence type="ECO:0000256" key="5">
    <source>
        <dbReference type="ARBA" id="ARBA00022475"/>
    </source>
</evidence>
<dbReference type="PROSITE" id="PS51419">
    <property type="entry name" value="RAB"/>
    <property type="match status" value="1"/>
</dbReference>
<evidence type="ECO:0000256" key="9">
    <source>
        <dbReference type="ARBA" id="ARBA00022741"/>
    </source>
</evidence>
<dbReference type="Pfam" id="PF12542">
    <property type="entry name" value="CWC25"/>
    <property type="match status" value="1"/>
</dbReference>
<evidence type="ECO:0000256" key="7">
    <source>
        <dbReference type="ARBA" id="ARBA00022664"/>
    </source>
</evidence>
<dbReference type="SMART" id="SM01083">
    <property type="entry name" value="Cir_N"/>
    <property type="match status" value="1"/>
</dbReference>
<dbReference type="PANTHER" id="PTHR24072">
    <property type="entry name" value="RHO FAMILY GTPASE"/>
    <property type="match status" value="1"/>
</dbReference>
<keyword evidence="15" id="KW-0449">Lipoprotein</keyword>